<dbReference type="AlphaFoldDB" id="A0A2S5RDL2"/>
<reference evidence="1 2" key="1">
    <citation type="submission" date="2017-11" db="EMBL/GenBank/DDBJ databases">
        <title>Genome sequence of Entomoplasma lucivorax PIPN-2 (ATCC 49196).</title>
        <authorList>
            <person name="Lo W.-S."/>
            <person name="Gasparich G.E."/>
            <person name="Kuo C.-H."/>
        </authorList>
    </citation>
    <scope>NUCLEOTIDE SEQUENCE [LARGE SCALE GENOMIC DNA]</scope>
    <source>
        <strain evidence="1 2">PIPN-2</strain>
    </source>
</reference>
<keyword evidence="2" id="KW-1185">Reference proteome</keyword>
<proteinExistence type="predicted"/>
<dbReference type="EMBL" id="PHNE01000002">
    <property type="protein sequence ID" value="PPE05394.1"/>
    <property type="molecule type" value="Genomic_DNA"/>
</dbReference>
<evidence type="ECO:0000313" key="1">
    <source>
        <dbReference type="EMBL" id="PPE05394.1"/>
    </source>
</evidence>
<gene>
    <name evidence="1" type="ORF">ELUCI_v1c04860</name>
</gene>
<dbReference type="Proteomes" id="UP000237865">
    <property type="component" value="Unassembled WGS sequence"/>
</dbReference>
<organism evidence="1 2">
    <name type="scientific">Williamsoniiplasma lucivorax</name>
    <dbReference type="NCBI Taxonomy" id="209274"/>
    <lineage>
        <taxon>Bacteria</taxon>
        <taxon>Bacillati</taxon>
        <taxon>Mycoplasmatota</taxon>
        <taxon>Mollicutes</taxon>
        <taxon>Entomoplasmatales</taxon>
        <taxon>Williamsoniiplasma</taxon>
    </lineage>
</organism>
<comment type="caution">
    <text evidence="1">The sequence shown here is derived from an EMBL/GenBank/DDBJ whole genome shotgun (WGS) entry which is preliminary data.</text>
</comment>
<accession>A0A2S5RDL2</accession>
<evidence type="ECO:0000313" key="2">
    <source>
        <dbReference type="Proteomes" id="UP000237865"/>
    </source>
</evidence>
<sequence length="39" mass="4659">MGFILFGLKRLFDKFIKQISESIGVKNPTSRFRRKKNKE</sequence>
<name>A0A2S5RDL2_9MOLU</name>
<protein>
    <submittedName>
        <fullName evidence="1">Uncharacterized protein</fullName>
    </submittedName>
</protein>